<keyword evidence="4" id="KW-1185">Reference proteome</keyword>
<sequence>MAEQQSGLRFDIYERVHLSEGVAGIKELEGIELAPHIQVLPQGDQALLRGNLLLSGTYVDEQDAVNRTLEHLIPVEITLPMNRVQRMEDIAVEIENFDVELLSTRSLNITGVLSLNGLEVVSPSVGDIWGEAEEEVVFVHEVQGQQREPEVPEAPAAVQEEVERQEEEVSLTVQIEPKGGEQEEWTSPSLAFAAANPIEEKIVAETKEPKPEQAQQARQDQRSSAQESGSLAALEVPEEAVPVSEPVAVEAASEAESSEDKSKEMKIGISGKKGEAEEPAKPFGLTSLLQSQASVKAPEGRQEEEAPAVDPPQGEKVEWKRLLASPKGEQKEFKRLRLCIVQKEETLESIAKRYDLNPREIALFNRLGDTDLTEGQIVYIPK</sequence>
<dbReference type="Pfam" id="PF01476">
    <property type="entry name" value="LysM"/>
    <property type="match status" value="1"/>
</dbReference>
<protein>
    <submittedName>
        <fullName evidence="3">LysM peptidoglycan-binding domain-containing protein</fullName>
    </submittedName>
</protein>
<name>A0ABW3UN75_9BACL</name>
<dbReference type="SUPFAM" id="SSF54106">
    <property type="entry name" value="LysM domain"/>
    <property type="match status" value="1"/>
</dbReference>
<proteinExistence type="predicted"/>
<feature type="compositionally biased region" description="Low complexity" evidence="1">
    <location>
        <begin position="212"/>
        <end position="255"/>
    </location>
</feature>
<dbReference type="RefSeq" id="WP_345587459.1">
    <property type="nucleotide sequence ID" value="NZ_BAABJG010000008.1"/>
</dbReference>
<dbReference type="SMART" id="SM00257">
    <property type="entry name" value="LysM"/>
    <property type="match status" value="1"/>
</dbReference>
<reference evidence="4" key="1">
    <citation type="journal article" date="2019" name="Int. J. Syst. Evol. Microbiol.">
        <title>The Global Catalogue of Microorganisms (GCM) 10K type strain sequencing project: providing services to taxonomists for standard genome sequencing and annotation.</title>
        <authorList>
            <consortium name="The Broad Institute Genomics Platform"/>
            <consortium name="The Broad Institute Genome Sequencing Center for Infectious Disease"/>
            <person name="Wu L."/>
            <person name="Ma J."/>
        </authorList>
    </citation>
    <scope>NUCLEOTIDE SEQUENCE [LARGE SCALE GENOMIC DNA]</scope>
    <source>
        <strain evidence="4">CCUG 53270</strain>
    </source>
</reference>
<feature type="domain" description="LysM" evidence="2">
    <location>
        <begin position="337"/>
        <end position="380"/>
    </location>
</feature>
<dbReference type="Gene3D" id="3.10.350.10">
    <property type="entry name" value="LysM domain"/>
    <property type="match status" value="1"/>
</dbReference>
<dbReference type="Pfam" id="PF20918">
    <property type="entry name" value="SPOCS_spoVID-N"/>
    <property type="match status" value="1"/>
</dbReference>
<dbReference type="EMBL" id="JBHTLU010000024">
    <property type="protein sequence ID" value="MFD1222417.1"/>
    <property type="molecule type" value="Genomic_DNA"/>
</dbReference>
<comment type="caution">
    <text evidence="3">The sequence shown here is derived from an EMBL/GenBank/DDBJ whole genome shotgun (WGS) entry which is preliminary data.</text>
</comment>
<dbReference type="CDD" id="cd00118">
    <property type="entry name" value="LysM"/>
    <property type="match status" value="1"/>
</dbReference>
<dbReference type="PROSITE" id="PS51782">
    <property type="entry name" value="LYSM"/>
    <property type="match status" value="1"/>
</dbReference>
<dbReference type="InterPro" id="IPR036779">
    <property type="entry name" value="LysM_dom_sf"/>
</dbReference>
<evidence type="ECO:0000313" key="3">
    <source>
        <dbReference type="EMBL" id="MFD1222417.1"/>
    </source>
</evidence>
<gene>
    <name evidence="3" type="ORF">ACFQ4B_20035</name>
</gene>
<dbReference type="Proteomes" id="UP001597180">
    <property type="component" value="Unassembled WGS sequence"/>
</dbReference>
<organism evidence="3 4">
    <name type="scientific">Paenibacillus vulneris</name>
    <dbReference type="NCBI Taxonomy" id="1133364"/>
    <lineage>
        <taxon>Bacteria</taxon>
        <taxon>Bacillati</taxon>
        <taxon>Bacillota</taxon>
        <taxon>Bacilli</taxon>
        <taxon>Bacillales</taxon>
        <taxon>Paenibacillaceae</taxon>
        <taxon>Paenibacillus</taxon>
    </lineage>
</organism>
<dbReference type="InterPro" id="IPR048862">
    <property type="entry name" value="SPOCS_spoVID_N"/>
</dbReference>
<dbReference type="InterPro" id="IPR018392">
    <property type="entry name" value="LysM"/>
</dbReference>
<evidence type="ECO:0000313" key="4">
    <source>
        <dbReference type="Proteomes" id="UP001597180"/>
    </source>
</evidence>
<evidence type="ECO:0000256" key="1">
    <source>
        <dbReference type="SAM" id="MobiDB-lite"/>
    </source>
</evidence>
<evidence type="ECO:0000259" key="2">
    <source>
        <dbReference type="PROSITE" id="PS51782"/>
    </source>
</evidence>
<feature type="region of interest" description="Disordered" evidence="1">
    <location>
        <begin position="207"/>
        <end position="319"/>
    </location>
</feature>
<feature type="compositionally biased region" description="Basic and acidic residues" evidence="1">
    <location>
        <begin position="258"/>
        <end position="280"/>
    </location>
</feature>
<accession>A0ABW3UN75</accession>